<evidence type="ECO:0000256" key="1">
    <source>
        <dbReference type="SAM" id="Phobius"/>
    </source>
</evidence>
<feature type="transmembrane region" description="Helical" evidence="1">
    <location>
        <begin position="165"/>
        <end position="186"/>
    </location>
</feature>
<dbReference type="Gene3D" id="3.30.70.270">
    <property type="match status" value="1"/>
</dbReference>
<protein>
    <recommendedName>
        <fullName evidence="2">GGDEF domain-containing protein</fullName>
    </recommendedName>
</protein>
<gene>
    <name evidence="3" type="ORF">SDC9_104636</name>
</gene>
<dbReference type="InterPro" id="IPR000160">
    <property type="entry name" value="GGDEF_dom"/>
</dbReference>
<feature type="domain" description="GGDEF" evidence="2">
    <location>
        <begin position="270"/>
        <end position="398"/>
    </location>
</feature>
<dbReference type="InterPro" id="IPR050469">
    <property type="entry name" value="Diguanylate_Cyclase"/>
</dbReference>
<dbReference type="NCBIfam" id="TIGR00254">
    <property type="entry name" value="GGDEF"/>
    <property type="match status" value="1"/>
</dbReference>
<evidence type="ECO:0000313" key="3">
    <source>
        <dbReference type="EMBL" id="MPM57813.1"/>
    </source>
</evidence>
<dbReference type="PROSITE" id="PS50887">
    <property type="entry name" value="GGDEF"/>
    <property type="match status" value="1"/>
</dbReference>
<name>A0A645B3T3_9ZZZZ</name>
<organism evidence="3">
    <name type="scientific">bioreactor metagenome</name>
    <dbReference type="NCBI Taxonomy" id="1076179"/>
    <lineage>
        <taxon>unclassified sequences</taxon>
        <taxon>metagenomes</taxon>
        <taxon>ecological metagenomes</taxon>
    </lineage>
</organism>
<dbReference type="SMART" id="SM00267">
    <property type="entry name" value="GGDEF"/>
    <property type="match status" value="1"/>
</dbReference>
<dbReference type="AlphaFoldDB" id="A0A645B3T3"/>
<dbReference type="GO" id="GO:0052621">
    <property type="term" value="F:diguanylate cyclase activity"/>
    <property type="evidence" value="ECO:0007669"/>
    <property type="project" value="TreeGrafter"/>
</dbReference>
<feature type="transmembrane region" description="Helical" evidence="1">
    <location>
        <begin position="40"/>
        <end position="58"/>
    </location>
</feature>
<feature type="transmembrane region" description="Helical" evidence="1">
    <location>
        <begin position="65"/>
        <end position="84"/>
    </location>
</feature>
<accession>A0A645B3T3</accession>
<dbReference type="InterPro" id="IPR031621">
    <property type="entry name" value="HisKA_7TM"/>
</dbReference>
<keyword evidence="1" id="KW-1133">Transmembrane helix</keyword>
<keyword evidence="1" id="KW-0472">Membrane</keyword>
<dbReference type="Pfam" id="PF00990">
    <property type="entry name" value="GGDEF"/>
    <property type="match status" value="1"/>
</dbReference>
<dbReference type="GO" id="GO:0043709">
    <property type="term" value="P:cell adhesion involved in single-species biofilm formation"/>
    <property type="evidence" value="ECO:0007669"/>
    <property type="project" value="TreeGrafter"/>
</dbReference>
<dbReference type="GO" id="GO:1902201">
    <property type="term" value="P:negative regulation of bacterial-type flagellum-dependent cell motility"/>
    <property type="evidence" value="ECO:0007669"/>
    <property type="project" value="TreeGrafter"/>
</dbReference>
<feature type="transmembrane region" description="Helical" evidence="1">
    <location>
        <begin position="96"/>
        <end position="119"/>
    </location>
</feature>
<dbReference type="Pfam" id="PF16927">
    <property type="entry name" value="HisKA_7TM"/>
    <property type="match status" value="1"/>
</dbReference>
<dbReference type="EMBL" id="VSSQ01016457">
    <property type="protein sequence ID" value="MPM57813.1"/>
    <property type="molecule type" value="Genomic_DNA"/>
</dbReference>
<dbReference type="PANTHER" id="PTHR45138:SF9">
    <property type="entry name" value="DIGUANYLATE CYCLASE DGCM-RELATED"/>
    <property type="match status" value="1"/>
</dbReference>
<dbReference type="CDD" id="cd01949">
    <property type="entry name" value="GGDEF"/>
    <property type="match status" value="1"/>
</dbReference>
<dbReference type="InterPro" id="IPR043128">
    <property type="entry name" value="Rev_trsase/Diguanyl_cyclase"/>
</dbReference>
<feature type="transmembrane region" description="Helical" evidence="1">
    <location>
        <begin position="131"/>
        <end position="153"/>
    </location>
</feature>
<feature type="transmembrane region" description="Helical" evidence="1">
    <location>
        <begin position="223"/>
        <end position="238"/>
    </location>
</feature>
<dbReference type="PANTHER" id="PTHR45138">
    <property type="entry name" value="REGULATORY COMPONENTS OF SENSORY TRANSDUCTION SYSTEM"/>
    <property type="match status" value="1"/>
</dbReference>
<evidence type="ECO:0000259" key="2">
    <source>
        <dbReference type="PROSITE" id="PS50887"/>
    </source>
</evidence>
<dbReference type="SUPFAM" id="SSF55073">
    <property type="entry name" value="Nucleotide cyclase"/>
    <property type="match status" value="1"/>
</dbReference>
<keyword evidence="1" id="KW-0812">Transmembrane</keyword>
<dbReference type="GO" id="GO:0005886">
    <property type="term" value="C:plasma membrane"/>
    <property type="evidence" value="ECO:0007669"/>
    <property type="project" value="TreeGrafter"/>
</dbReference>
<comment type="caution">
    <text evidence="3">The sequence shown here is derived from an EMBL/GenBank/DDBJ whole genome shotgun (WGS) entry which is preliminary data.</text>
</comment>
<sequence>MFPILRKELSWCKLGLGKGYRLWQYESKEQAMKPTLELDMFSVVLMLFAIVLAYRSVSTNPRNRWYILSCLSLLLVLGTELFAYQVDDVGVASQIFFHRFTNVLGFSLNPVVCYFLLHFIGYSHYQKRSRLLLLPLIANALLSGISYHTGWFFSVDAMNIYHRGPFFFVSAVITLFYYFLCILHLIKTLKRYEASDRPLLLCILIVPLIGFAAQMIWPWVLTLWPGIALSLLLFYLFFQEQRYSIDALTGLRNRSIFMRDLSDLQHSCKGPATLVVLDVNNLKKTNDTFGHKSGDELLIIASSLVERCFRSIGKVYRVGGDEFAVISVRPLSESIEKALALLDEQMELANKTRAIPLSLAMGSASCESCIDNIFNTYVASDNAMYCNKKAMKEVAGDG</sequence>
<dbReference type="InterPro" id="IPR029787">
    <property type="entry name" value="Nucleotide_cyclase"/>
</dbReference>
<reference evidence="3" key="1">
    <citation type="submission" date="2019-08" db="EMBL/GenBank/DDBJ databases">
        <authorList>
            <person name="Kucharzyk K."/>
            <person name="Murdoch R.W."/>
            <person name="Higgins S."/>
            <person name="Loffler F."/>
        </authorList>
    </citation>
    <scope>NUCLEOTIDE SEQUENCE</scope>
</reference>
<feature type="transmembrane region" description="Helical" evidence="1">
    <location>
        <begin position="198"/>
        <end position="217"/>
    </location>
</feature>
<proteinExistence type="predicted"/>